<evidence type="ECO:0000313" key="2">
    <source>
        <dbReference type="EMBL" id="MFF3665455.1"/>
    </source>
</evidence>
<keyword evidence="1" id="KW-0812">Transmembrane</keyword>
<evidence type="ECO:0000313" key="3">
    <source>
        <dbReference type="Proteomes" id="UP001602013"/>
    </source>
</evidence>
<dbReference type="EMBL" id="JBIASD010000004">
    <property type="protein sequence ID" value="MFF3665455.1"/>
    <property type="molecule type" value="Genomic_DNA"/>
</dbReference>
<reference evidence="2 3" key="1">
    <citation type="submission" date="2024-10" db="EMBL/GenBank/DDBJ databases">
        <title>The Natural Products Discovery Center: Release of the First 8490 Sequenced Strains for Exploring Actinobacteria Biosynthetic Diversity.</title>
        <authorList>
            <person name="Kalkreuter E."/>
            <person name="Kautsar S.A."/>
            <person name="Yang D."/>
            <person name="Bader C.D."/>
            <person name="Teijaro C.N."/>
            <person name="Fluegel L."/>
            <person name="Davis C.M."/>
            <person name="Simpson J.R."/>
            <person name="Lauterbach L."/>
            <person name="Steele A.D."/>
            <person name="Gui C."/>
            <person name="Meng S."/>
            <person name="Li G."/>
            <person name="Viehrig K."/>
            <person name="Ye F."/>
            <person name="Su P."/>
            <person name="Kiefer A.F."/>
            <person name="Nichols A."/>
            <person name="Cepeda A.J."/>
            <person name="Yan W."/>
            <person name="Fan B."/>
            <person name="Jiang Y."/>
            <person name="Adhikari A."/>
            <person name="Zheng C.-J."/>
            <person name="Schuster L."/>
            <person name="Cowan T.M."/>
            <person name="Smanski M.J."/>
            <person name="Chevrette M.G."/>
            <person name="De Carvalho L.P.S."/>
            <person name="Shen B."/>
        </authorList>
    </citation>
    <scope>NUCLEOTIDE SEQUENCE [LARGE SCALE GENOMIC DNA]</scope>
    <source>
        <strain evidence="2 3">NPDC002173</strain>
    </source>
</reference>
<dbReference type="RefSeq" id="WP_387409451.1">
    <property type="nucleotide sequence ID" value="NZ_JBIASD010000004.1"/>
</dbReference>
<proteinExistence type="predicted"/>
<dbReference type="Proteomes" id="UP001602013">
    <property type="component" value="Unassembled WGS sequence"/>
</dbReference>
<keyword evidence="1" id="KW-1133">Transmembrane helix</keyword>
<sequence>MPMSITAFLLALALIFRVTRFVTADALAEPFRLWVERRYGEESRRAYLVSCAWCASIWASIVIVPAAYVWGDTVWFQLVALIAAASYLYGLAATNLDNH</sequence>
<feature type="transmembrane region" description="Helical" evidence="1">
    <location>
        <begin position="47"/>
        <end position="67"/>
    </location>
</feature>
<name>A0ABW6SKG1_9ACTN</name>
<protein>
    <recommendedName>
        <fullName evidence="4">DUF1360 domain-containing protein</fullName>
    </recommendedName>
</protein>
<organism evidence="2 3">
    <name type="scientific">Microtetraspora malaysiensis</name>
    <dbReference type="NCBI Taxonomy" id="161358"/>
    <lineage>
        <taxon>Bacteria</taxon>
        <taxon>Bacillati</taxon>
        <taxon>Actinomycetota</taxon>
        <taxon>Actinomycetes</taxon>
        <taxon>Streptosporangiales</taxon>
        <taxon>Streptosporangiaceae</taxon>
        <taxon>Microtetraspora</taxon>
    </lineage>
</organism>
<evidence type="ECO:0008006" key="4">
    <source>
        <dbReference type="Google" id="ProtNLM"/>
    </source>
</evidence>
<evidence type="ECO:0000256" key="1">
    <source>
        <dbReference type="SAM" id="Phobius"/>
    </source>
</evidence>
<comment type="caution">
    <text evidence="2">The sequence shown here is derived from an EMBL/GenBank/DDBJ whole genome shotgun (WGS) entry which is preliminary data.</text>
</comment>
<gene>
    <name evidence="2" type="ORF">ACFYXI_07655</name>
</gene>
<accession>A0ABW6SKG1</accession>
<keyword evidence="1" id="KW-0472">Membrane</keyword>
<keyword evidence="3" id="KW-1185">Reference proteome</keyword>
<feature type="transmembrane region" description="Helical" evidence="1">
    <location>
        <begin position="74"/>
        <end position="92"/>
    </location>
</feature>